<keyword evidence="3" id="KW-1185">Reference proteome</keyword>
<evidence type="ECO:0000313" key="3">
    <source>
        <dbReference type="Proteomes" id="UP001500051"/>
    </source>
</evidence>
<gene>
    <name evidence="2" type="ORF">GCM10022204_10710</name>
</gene>
<dbReference type="EMBL" id="BAAAYX010000002">
    <property type="protein sequence ID" value="GAA3696605.1"/>
    <property type="molecule type" value="Genomic_DNA"/>
</dbReference>
<comment type="caution">
    <text evidence="2">The sequence shown here is derived from an EMBL/GenBank/DDBJ whole genome shotgun (WGS) entry which is preliminary data.</text>
</comment>
<dbReference type="SUPFAM" id="SSF51735">
    <property type="entry name" value="NAD(P)-binding Rossmann-fold domains"/>
    <property type="match status" value="1"/>
</dbReference>
<sequence length="143" mass="14670">MLGMPGFTAYAGLLQIAEPTAGETLAVAAATGPVGAAVGQIAKILGCRTIGIAGGPRKVEHLQELGFDVALDHRASDLDGLLREAAPDGIDIYFENVGGAVWDAVLPLLNTYARVPVCGLAATYNSLDRLPGLTVPRLCSGPC</sequence>
<evidence type="ECO:0000259" key="1">
    <source>
        <dbReference type="Pfam" id="PF00107"/>
    </source>
</evidence>
<organism evidence="2 3">
    <name type="scientific">Microlunatus aurantiacus</name>
    <dbReference type="NCBI Taxonomy" id="446786"/>
    <lineage>
        <taxon>Bacteria</taxon>
        <taxon>Bacillati</taxon>
        <taxon>Actinomycetota</taxon>
        <taxon>Actinomycetes</taxon>
        <taxon>Propionibacteriales</taxon>
        <taxon>Propionibacteriaceae</taxon>
        <taxon>Microlunatus</taxon>
    </lineage>
</organism>
<dbReference type="InterPro" id="IPR036291">
    <property type="entry name" value="NAD(P)-bd_dom_sf"/>
</dbReference>
<dbReference type="Gene3D" id="3.40.50.720">
    <property type="entry name" value="NAD(P)-binding Rossmann-like Domain"/>
    <property type="match status" value="1"/>
</dbReference>
<feature type="domain" description="Alcohol dehydrogenase-like C-terminal" evidence="1">
    <location>
        <begin position="33"/>
        <end position="126"/>
    </location>
</feature>
<evidence type="ECO:0000313" key="2">
    <source>
        <dbReference type="EMBL" id="GAA3696605.1"/>
    </source>
</evidence>
<dbReference type="InterPro" id="IPR045010">
    <property type="entry name" value="MDR_fam"/>
</dbReference>
<dbReference type="Pfam" id="PF00107">
    <property type="entry name" value="ADH_zinc_N"/>
    <property type="match status" value="1"/>
</dbReference>
<protein>
    <recommendedName>
        <fullName evidence="1">Alcohol dehydrogenase-like C-terminal domain-containing protein</fullName>
    </recommendedName>
</protein>
<dbReference type="PANTHER" id="PTHR43205:SF7">
    <property type="entry name" value="PROSTAGLANDIN REDUCTASE 1"/>
    <property type="match status" value="1"/>
</dbReference>
<name>A0ABP7CUS8_9ACTN</name>
<proteinExistence type="predicted"/>
<accession>A0ABP7CUS8</accession>
<dbReference type="Proteomes" id="UP001500051">
    <property type="component" value="Unassembled WGS sequence"/>
</dbReference>
<dbReference type="InterPro" id="IPR013149">
    <property type="entry name" value="ADH-like_C"/>
</dbReference>
<dbReference type="PANTHER" id="PTHR43205">
    <property type="entry name" value="PROSTAGLANDIN REDUCTASE"/>
    <property type="match status" value="1"/>
</dbReference>
<reference evidence="3" key="1">
    <citation type="journal article" date="2019" name="Int. J. Syst. Evol. Microbiol.">
        <title>The Global Catalogue of Microorganisms (GCM) 10K type strain sequencing project: providing services to taxonomists for standard genome sequencing and annotation.</title>
        <authorList>
            <consortium name="The Broad Institute Genomics Platform"/>
            <consortium name="The Broad Institute Genome Sequencing Center for Infectious Disease"/>
            <person name="Wu L."/>
            <person name="Ma J."/>
        </authorList>
    </citation>
    <scope>NUCLEOTIDE SEQUENCE [LARGE SCALE GENOMIC DNA]</scope>
    <source>
        <strain evidence="3">JCM 16548</strain>
    </source>
</reference>